<evidence type="ECO:0000313" key="3">
    <source>
        <dbReference type="Proteomes" id="UP000000578"/>
    </source>
</evidence>
<dbReference type="GO" id="GO:0040029">
    <property type="term" value="P:epigenetic regulation of gene expression"/>
    <property type="evidence" value="ECO:0007669"/>
    <property type="project" value="TreeGrafter"/>
</dbReference>
<dbReference type="Pfam" id="PF00850">
    <property type="entry name" value="Hist_deacetyl"/>
    <property type="match status" value="1"/>
</dbReference>
<feature type="domain" description="Histone deacetylase" evidence="1">
    <location>
        <begin position="15"/>
        <end position="279"/>
    </location>
</feature>
<name>Q74MV2_NANEQ</name>
<dbReference type="InterPro" id="IPR023801">
    <property type="entry name" value="His_deacetylse_dom"/>
</dbReference>
<gene>
    <name evidence="2" type="ordered locus">NEQ538</name>
</gene>
<proteinExistence type="predicted"/>
<dbReference type="BioCyc" id="NEQU228908:GJB6-571-MONOMER"/>
<accession>Q74MV2</accession>
<dbReference type="Gene3D" id="3.40.800.20">
    <property type="entry name" value="Histone deacetylase domain"/>
    <property type="match status" value="1"/>
</dbReference>
<dbReference type="EMBL" id="AE017199">
    <property type="protein sequence ID" value="AAR39378.1"/>
    <property type="molecule type" value="Genomic_DNA"/>
</dbReference>
<dbReference type="SUPFAM" id="SSF52768">
    <property type="entry name" value="Arginase/deacetylase"/>
    <property type="match status" value="1"/>
</dbReference>
<keyword evidence="3" id="KW-1185">Reference proteome</keyword>
<dbReference type="Proteomes" id="UP000000578">
    <property type="component" value="Chromosome"/>
</dbReference>
<dbReference type="AlphaFoldDB" id="Q74MV2"/>
<dbReference type="InterPro" id="IPR023696">
    <property type="entry name" value="Ureohydrolase_dom_sf"/>
</dbReference>
<dbReference type="PANTHER" id="PTHR10625">
    <property type="entry name" value="HISTONE DEACETYLASE HDAC1-RELATED"/>
    <property type="match status" value="1"/>
</dbReference>
<dbReference type="GO" id="GO:0004407">
    <property type="term" value="F:histone deacetylase activity"/>
    <property type="evidence" value="ECO:0007669"/>
    <property type="project" value="TreeGrafter"/>
</dbReference>
<dbReference type="HOGENOM" id="CLU_007727_8_2_2"/>
<evidence type="ECO:0000313" key="2">
    <source>
        <dbReference type="EMBL" id="AAR39378.1"/>
    </source>
</evidence>
<reference evidence="2 3" key="1">
    <citation type="journal article" date="2003" name="Proc. Natl. Acad. Sci. U.S.A.">
        <title>The genome of Nanoarchaeum equitans: insights into early archaeal evolution and derived parasitism.</title>
        <authorList>
            <person name="Waters E."/>
            <person name="Hohn M.J."/>
            <person name="Ahel I."/>
            <person name="Graham D.E."/>
            <person name="Adams M.D."/>
            <person name="Barnstead M."/>
            <person name="Beeson K.Y."/>
            <person name="Bibbs L."/>
            <person name="Bolanos R."/>
            <person name="Keller M."/>
            <person name="Kretz K."/>
            <person name="Lin X."/>
            <person name="Mathur E."/>
            <person name="Ni J."/>
            <person name="Podar M."/>
            <person name="Richardson T."/>
            <person name="Sutton G.G."/>
            <person name="Simon M."/>
            <person name="Soll D."/>
            <person name="Stetter K.O."/>
            <person name="Short J.M."/>
            <person name="Noordewier M."/>
        </authorList>
    </citation>
    <scope>NUCLEOTIDE SEQUENCE [LARGE SCALE GENOMIC DNA]</scope>
    <source>
        <strain evidence="2 3">Kin4-M</strain>
    </source>
</reference>
<organism evidence="2 3">
    <name type="scientific">Nanoarchaeum equitans (strain Kin4-M)</name>
    <dbReference type="NCBI Taxonomy" id="228908"/>
    <lineage>
        <taxon>Archaea</taxon>
        <taxon>Nanobdellota</taxon>
        <taxon>Candidatus Nanoarchaeia</taxon>
        <taxon>Nanoarchaeales</taxon>
        <taxon>Nanoarchaeaceae</taxon>
        <taxon>Nanoarchaeum</taxon>
    </lineage>
</organism>
<dbReference type="InterPro" id="IPR037138">
    <property type="entry name" value="His_deacetylse_dom_sf"/>
</dbReference>
<sequence length="287" mass="33111">MILYNDVFLKHDCPHIENKNRVLAIKKALIDLGIKYYSPQIEEDPIKYIEKAHDKQYIEMIKSLIDMAKEMGCIYIDGDTYLSKDSWDPILYAVYYSVYAVNNDFLFAVVRPPGHHAGKYGKANAISQGFCIFNNAAIAALNYKGRVAIVDIDLHHGNGTEDIVKHNKNIRYYSIYAKDIYPLPDNKSYDNIYKYPLPIDATNEDWISSFDLLLANLIEWDPDKVIVSLGFDAHKDDPLSVFRTDYTIYKYAFQKLAQFNPTYILEGGYNYDVLYNGTKLLIKFSRS</sequence>
<dbReference type="STRING" id="228908.NEQ538"/>
<dbReference type="KEGG" id="neq:NEQ538"/>
<evidence type="ECO:0000259" key="1">
    <source>
        <dbReference type="Pfam" id="PF00850"/>
    </source>
</evidence>
<dbReference type="PANTHER" id="PTHR10625:SF10">
    <property type="entry name" value="HISTONE DEACETYLASE HDAC1"/>
    <property type="match status" value="1"/>
</dbReference>
<dbReference type="EnsemblBacteria" id="AAR39378">
    <property type="protein sequence ID" value="AAR39378"/>
    <property type="gene ID" value="NEQ538"/>
</dbReference>
<protein>
    <submittedName>
        <fullName evidence="2">NEQ538</fullName>
    </submittedName>
</protein>